<dbReference type="Proteomes" id="UP001367508">
    <property type="component" value="Unassembled WGS sequence"/>
</dbReference>
<evidence type="ECO:0000313" key="2">
    <source>
        <dbReference type="Proteomes" id="UP001367508"/>
    </source>
</evidence>
<proteinExistence type="predicted"/>
<protein>
    <submittedName>
        <fullName evidence="1">Uncharacterized protein</fullName>
    </submittedName>
</protein>
<name>A0AAN9L4K3_CANGL</name>
<reference evidence="1 2" key="1">
    <citation type="submission" date="2024-01" db="EMBL/GenBank/DDBJ databases">
        <title>The genomes of 5 underutilized Papilionoideae crops provide insights into root nodulation and disease resistanc.</title>
        <authorList>
            <person name="Jiang F."/>
        </authorList>
    </citation>
    <scope>NUCLEOTIDE SEQUENCE [LARGE SCALE GENOMIC DNA]</scope>
    <source>
        <strain evidence="1">LVBAO_FW01</strain>
        <tissue evidence="1">Leaves</tissue>
    </source>
</reference>
<gene>
    <name evidence="1" type="ORF">VNO77_23024</name>
</gene>
<dbReference type="EMBL" id="JAYMYQ010000005">
    <property type="protein sequence ID" value="KAK7328891.1"/>
    <property type="molecule type" value="Genomic_DNA"/>
</dbReference>
<keyword evidence="2" id="KW-1185">Reference proteome</keyword>
<evidence type="ECO:0000313" key="1">
    <source>
        <dbReference type="EMBL" id="KAK7328891.1"/>
    </source>
</evidence>
<comment type="caution">
    <text evidence="1">The sequence shown here is derived from an EMBL/GenBank/DDBJ whole genome shotgun (WGS) entry which is preliminary data.</text>
</comment>
<accession>A0AAN9L4K3</accession>
<dbReference type="AlphaFoldDB" id="A0AAN9L4K3"/>
<sequence>MMEDKSPRVGLQTMKLLNAKWDWFCPSSVTRLASSIKEPDLSLVLSIVAMANNVIQKQGLRVLGAPLLNIDQSTLIGKRFPKGRKCVRLVPLIPLREDQAYGYHCPAPSCERRPFPPPLSDPGSRGINGFESPRKISMAHASLLMYVHSEVGDLA</sequence>
<organism evidence="1 2">
    <name type="scientific">Canavalia gladiata</name>
    <name type="common">Sword bean</name>
    <name type="synonym">Dolichos gladiatus</name>
    <dbReference type="NCBI Taxonomy" id="3824"/>
    <lineage>
        <taxon>Eukaryota</taxon>
        <taxon>Viridiplantae</taxon>
        <taxon>Streptophyta</taxon>
        <taxon>Embryophyta</taxon>
        <taxon>Tracheophyta</taxon>
        <taxon>Spermatophyta</taxon>
        <taxon>Magnoliopsida</taxon>
        <taxon>eudicotyledons</taxon>
        <taxon>Gunneridae</taxon>
        <taxon>Pentapetalae</taxon>
        <taxon>rosids</taxon>
        <taxon>fabids</taxon>
        <taxon>Fabales</taxon>
        <taxon>Fabaceae</taxon>
        <taxon>Papilionoideae</taxon>
        <taxon>50 kb inversion clade</taxon>
        <taxon>NPAAA clade</taxon>
        <taxon>indigoferoid/millettioid clade</taxon>
        <taxon>Phaseoleae</taxon>
        <taxon>Canavalia</taxon>
    </lineage>
</organism>